<evidence type="ECO:0000256" key="11">
    <source>
        <dbReference type="ARBA" id="ARBA00047836"/>
    </source>
</evidence>
<dbReference type="PROSITE" id="PS00665">
    <property type="entry name" value="DHDPS_1"/>
    <property type="match status" value="1"/>
</dbReference>
<dbReference type="Pfam" id="PF00701">
    <property type="entry name" value="DHDPS"/>
    <property type="match status" value="1"/>
</dbReference>
<dbReference type="PANTHER" id="PTHR12128">
    <property type="entry name" value="DIHYDRODIPICOLINATE SYNTHASE"/>
    <property type="match status" value="1"/>
</dbReference>
<comment type="catalytic activity">
    <reaction evidence="11 12">
        <text>L-aspartate 4-semialdehyde + pyruvate = (2S,4S)-4-hydroxy-2,3,4,5-tetrahydrodipicolinate + H2O + H(+)</text>
        <dbReference type="Rhea" id="RHEA:34171"/>
        <dbReference type="ChEBI" id="CHEBI:15361"/>
        <dbReference type="ChEBI" id="CHEBI:15377"/>
        <dbReference type="ChEBI" id="CHEBI:15378"/>
        <dbReference type="ChEBI" id="CHEBI:67139"/>
        <dbReference type="ChEBI" id="CHEBI:537519"/>
        <dbReference type="EC" id="4.3.3.7"/>
    </reaction>
</comment>
<dbReference type="EMBL" id="JBHSIT010000001">
    <property type="protein sequence ID" value="MFC4906454.1"/>
    <property type="molecule type" value="Genomic_DNA"/>
</dbReference>
<dbReference type="HAMAP" id="MF_00418">
    <property type="entry name" value="DapA"/>
    <property type="match status" value="1"/>
</dbReference>
<evidence type="ECO:0000256" key="2">
    <source>
        <dbReference type="ARBA" id="ARBA00005120"/>
    </source>
</evidence>
<evidence type="ECO:0000256" key="9">
    <source>
        <dbReference type="ARBA" id="ARBA00023239"/>
    </source>
</evidence>
<feature type="site" description="Part of a proton relay during catalysis" evidence="12">
    <location>
        <position position="117"/>
    </location>
</feature>
<dbReference type="Gene3D" id="3.20.20.70">
    <property type="entry name" value="Aldolase class I"/>
    <property type="match status" value="1"/>
</dbReference>
<dbReference type="CDD" id="cd00950">
    <property type="entry name" value="DHDPS"/>
    <property type="match status" value="1"/>
</dbReference>
<feature type="active site" description="Proton donor/acceptor" evidence="12">
    <location>
        <position position="143"/>
    </location>
</feature>
<organism evidence="14 15">
    <name type="scientific">Actinomadura gamaensis</name>
    <dbReference type="NCBI Taxonomy" id="1763541"/>
    <lineage>
        <taxon>Bacteria</taxon>
        <taxon>Bacillati</taxon>
        <taxon>Actinomycetota</taxon>
        <taxon>Actinomycetes</taxon>
        <taxon>Streptosporangiales</taxon>
        <taxon>Thermomonosporaceae</taxon>
        <taxon>Actinomadura</taxon>
    </lineage>
</organism>
<feature type="active site" description="Schiff-base intermediate with substrate" evidence="12">
    <location>
        <position position="171"/>
    </location>
</feature>
<keyword evidence="5 12" id="KW-0963">Cytoplasm</keyword>
<keyword evidence="6 12" id="KW-0028">Amino-acid biosynthesis</keyword>
<comment type="subcellular location">
    <subcellularLocation>
        <location evidence="12">Cytoplasm</location>
    </subcellularLocation>
</comment>
<keyword evidence="9 12" id="KW-0456">Lyase</keyword>
<comment type="pathway">
    <text evidence="2 12">Amino-acid biosynthesis; L-lysine biosynthesis via DAP pathway; (S)-tetrahydrodipicolinate from L-aspartate: step 3/4.</text>
</comment>
<comment type="caution">
    <text evidence="14">The sequence shown here is derived from an EMBL/GenBank/DDBJ whole genome shotgun (WGS) entry which is preliminary data.</text>
</comment>
<dbReference type="NCBIfam" id="TIGR00674">
    <property type="entry name" value="dapA"/>
    <property type="match status" value="1"/>
</dbReference>
<name>A0ABV9TS93_9ACTN</name>
<dbReference type="InterPro" id="IPR002220">
    <property type="entry name" value="DapA-like"/>
</dbReference>
<comment type="subunit">
    <text evidence="12">Homotetramer; dimer of dimers.</text>
</comment>
<dbReference type="SUPFAM" id="SSF51569">
    <property type="entry name" value="Aldolase"/>
    <property type="match status" value="1"/>
</dbReference>
<evidence type="ECO:0000313" key="15">
    <source>
        <dbReference type="Proteomes" id="UP001595872"/>
    </source>
</evidence>
<evidence type="ECO:0000256" key="3">
    <source>
        <dbReference type="ARBA" id="ARBA00007592"/>
    </source>
</evidence>
<dbReference type="InterPro" id="IPR020624">
    <property type="entry name" value="Schiff_base-form_aldolases_CS"/>
</dbReference>
<feature type="binding site" evidence="12">
    <location>
        <position position="55"/>
    </location>
    <ligand>
        <name>pyruvate</name>
        <dbReference type="ChEBI" id="CHEBI:15361"/>
    </ligand>
</feature>
<evidence type="ECO:0000256" key="8">
    <source>
        <dbReference type="ARBA" id="ARBA00023154"/>
    </source>
</evidence>
<proteinExistence type="inferred from homology"/>
<dbReference type="GO" id="GO:0008840">
    <property type="term" value="F:4-hydroxy-tetrahydrodipicolinate synthase activity"/>
    <property type="evidence" value="ECO:0007669"/>
    <property type="project" value="UniProtKB-EC"/>
</dbReference>
<dbReference type="InterPro" id="IPR013785">
    <property type="entry name" value="Aldolase_TIM"/>
</dbReference>
<comment type="similarity">
    <text evidence="3 12 13">Belongs to the DapA family.</text>
</comment>
<dbReference type="SMART" id="SM01130">
    <property type="entry name" value="DHDPS"/>
    <property type="match status" value="1"/>
</dbReference>
<comment type="function">
    <text evidence="1 12">Catalyzes the condensation of (S)-aspartate-beta-semialdehyde [(S)-ASA] and pyruvate to 4-hydroxy-tetrahydrodipicolinate (HTPA).</text>
</comment>
<feature type="binding site" evidence="12">
    <location>
        <position position="211"/>
    </location>
    <ligand>
        <name>pyruvate</name>
        <dbReference type="ChEBI" id="CHEBI:15361"/>
    </ligand>
</feature>
<keyword evidence="10 12" id="KW-0704">Schiff base</keyword>
<feature type="site" description="Part of a proton relay during catalysis" evidence="12">
    <location>
        <position position="54"/>
    </location>
</feature>
<keyword evidence="7 12" id="KW-0220">Diaminopimelate biosynthesis</keyword>
<evidence type="ECO:0000256" key="4">
    <source>
        <dbReference type="ARBA" id="ARBA00012086"/>
    </source>
</evidence>
<evidence type="ECO:0000256" key="1">
    <source>
        <dbReference type="ARBA" id="ARBA00003294"/>
    </source>
</evidence>
<evidence type="ECO:0000256" key="10">
    <source>
        <dbReference type="ARBA" id="ARBA00023270"/>
    </source>
</evidence>
<accession>A0ABV9TS93</accession>
<keyword evidence="15" id="KW-1185">Reference proteome</keyword>
<evidence type="ECO:0000256" key="12">
    <source>
        <dbReference type="HAMAP-Rule" id="MF_00418"/>
    </source>
</evidence>
<keyword evidence="8 12" id="KW-0457">Lysine biosynthesis</keyword>
<dbReference type="RefSeq" id="WP_378252150.1">
    <property type="nucleotide sequence ID" value="NZ_JBHSIT010000001.1"/>
</dbReference>
<dbReference type="Proteomes" id="UP001595872">
    <property type="component" value="Unassembled WGS sequence"/>
</dbReference>
<evidence type="ECO:0000256" key="13">
    <source>
        <dbReference type="PIRNR" id="PIRNR001365"/>
    </source>
</evidence>
<dbReference type="PANTHER" id="PTHR12128:SF66">
    <property type="entry name" value="4-HYDROXY-2-OXOGLUTARATE ALDOLASE, MITOCHONDRIAL"/>
    <property type="match status" value="1"/>
</dbReference>
<dbReference type="PRINTS" id="PR00146">
    <property type="entry name" value="DHPICSNTHASE"/>
</dbReference>
<dbReference type="PIRSF" id="PIRSF001365">
    <property type="entry name" value="DHDPS"/>
    <property type="match status" value="1"/>
</dbReference>
<reference evidence="15" key="1">
    <citation type="journal article" date="2019" name="Int. J. Syst. Evol. Microbiol.">
        <title>The Global Catalogue of Microorganisms (GCM) 10K type strain sequencing project: providing services to taxonomists for standard genome sequencing and annotation.</title>
        <authorList>
            <consortium name="The Broad Institute Genomics Platform"/>
            <consortium name="The Broad Institute Genome Sequencing Center for Infectious Disease"/>
            <person name="Wu L."/>
            <person name="Ma J."/>
        </authorList>
    </citation>
    <scope>NUCLEOTIDE SEQUENCE [LARGE SCALE GENOMIC DNA]</scope>
    <source>
        <strain evidence="15">KLKA75</strain>
    </source>
</reference>
<evidence type="ECO:0000256" key="5">
    <source>
        <dbReference type="ARBA" id="ARBA00022490"/>
    </source>
</evidence>
<comment type="caution">
    <text evidence="12">Was originally thought to be a dihydrodipicolinate synthase (DHDPS), catalyzing the condensation of (S)-aspartate-beta-semialdehyde [(S)-ASA] and pyruvate to dihydrodipicolinate (DHDP). However, it was shown in E.coli that the product of the enzymatic reaction is not dihydrodipicolinate but in fact (4S)-4-hydroxy-2,3,4,5-tetrahydro-(2S)-dipicolinic acid (HTPA), and that the consecutive dehydration reaction leading to DHDP is not spontaneous but catalyzed by DapB.</text>
</comment>
<evidence type="ECO:0000256" key="7">
    <source>
        <dbReference type="ARBA" id="ARBA00022915"/>
    </source>
</evidence>
<protein>
    <recommendedName>
        <fullName evidence="4 12">4-hydroxy-tetrahydrodipicolinate synthase</fullName>
        <shortName evidence="12">HTPA synthase</shortName>
        <ecNumber evidence="4 12">4.3.3.7</ecNumber>
    </recommendedName>
</protein>
<dbReference type="InterPro" id="IPR020625">
    <property type="entry name" value="Schiff_base-form_aldolases_AS"/>
</dbReference>
<evidence type="ECO:0000313" key="14">
    <source>
        <dbReference type="EMBL" id="MFC4906454.1"/>
    </source>
</evidence>
<dbReference type="EC" id="4.3.3.7" evidence="4 12"/>
<sequence length="307" mass="32118">MAPSTTSDAPFGRMLTAMVTPFRSDGGVDYDGAARLATHLVDRQRHDGLVVNGTTGESPTTSDAEKERLVRTVVEAVGDRAVVVAGAGTNDTEHSRHLARQAEAAGAHALLVVTPYYNKPPQEGLLAHFTSVADASGLPVMLYDIPGRTGVPIATDTLIKLADHPRIVAVKDAKGDLFGGSVVMANTDLVFYSGDDALNLAWLAMGAAGFVSVVGHVVGADLHEMIDAYRAGDHGRALEIHRRLLPVVTAIMTRTQGAIAVKAALRLLGLPGGGALRPPLVEATSEFAARLAEDLTIGGVQVPEVTR</sequence>
<gene>
    <name evidence="12 14" type="primary">dapA</name>
    <name evidence="14" type="ORF">ACFPCY_03910</name>
</gene>
<dbReference type="PROSITE" id="PS00666">
    <property type="entry name" value="DHDPS_2"/>
    <property type="match status" value="1"/>
</dbReference>
<evidence type="ECO:0000256" key="6">
    <source>
        <dbReference type="ARBA" id="ARBA00022605"/>
    </source>
</evidence>
<dbReference type="InterPro" id="IPR005263">
    <property type="entry name" value="DapA"/>
</dbReference>